<dbReference type="InterPro" id="IPR037401">
    <property type="entry name" value="SnoaL-like"/>
</dbReference>
<organism evidence="3 4">
    <name type="scientific">Paraburkholderia xenovorans (strain LB400)</name>
    <dbReference type="NCBI Taxonomy" id="266265"/>
    <lineage>
        <taxon>Bacteria</taxon>
        <taxon>Pseudomonadati</taxon>
        <taxon>Pseudomonadota</taxon>
        <taxon>Betaproteobacteria</taxon>
        <taxon>Burkholderiales</taxon>
        <taxon>Burkholderiaceae</taxon>
        <taxon>Paraburkholderia</taxon>
    </lineage>
</organism>
<evidence type="ECO:0000313" key="4">
    <source>
        <dbReference type="Proteomes" id="UP000001817"/>
    </source>
</evidence>
<evidence type="ECO:0000259" key="2">
    <source>
        <dbReference type="Pfam" id="PF13577"/>
    </source>
</evidence>
<dbReference type="SMR" id="Q13HM1"/>
<dbReference type="InterPro" id="IPR032710">
    <property type="entry name" value="NTF2-like_dom_sf"/>
</dbReference>
<proteinExistence type="predicted"/>
<evidence type="ECO:0000256" key="1">
    <source>
        <dbReference type="SAM" id="MobiDB-lite"/>
    </source>
</evidence>
<dbReference type="KEGG" id="bxb:DR64_7928"/>
<dbReference type="KEGG" id="bxe:Bxe_C0517"/>
<gene>
    <name evidence="3" type="ORF">Bxe_C0517</name>
</gene>
<dbReference type="AlphaFoldDB" id="Q13HM1"/>
<sequence>MNQEDDAKLAYLMAVNAIQMTKARYCRFVDTKQWDRLRTLFTADCRFEGLGSAPDRADLDIFIQGISRRLAHVVSVHHCHMGEIELVGADEAKVIWAMEDHLEWQDSGEVVEAPGNRGFRGYGHYEECYVRQGDTWKISLLRLTRLGIHPIPDAQPRLGTGRLGANPDWLPSDRRLR</sequence>
<feature type="region of interest" description="Disordered" evidence="1">
    <location>
        <begin position="157"/>
        <end position="177"/>
    </location>
</feature>
<name>Q13HM1_PARXL</name>
<reference evidence="3 4" key="1">
    <citation type="journal article" date="2006" name="Proc. Natl. Acad. Sci. U.S.A.">
        <title>Burkholderia xenovorans LB400 harbors a multi-replicon, 9.73-Mbp genome shaped for versatility.</title>
        <authorList>
            <person name="Chain P.S."/>
            <person name="Denef V.J."/>
            <person name="Konstantinidis K.T."/>
            <person name="Vergez L.M."/>
            <person name="Agullo L."/>
            <person name="Reyes V.L."/>
            <person name="Hauser L."/>
            <person name="Cordova M."/>
            <person name="Gomez L."/>
            <person name="Gonzalez M."/>
            <person name="Land M."/>
            <person name="Lao V."/>
            <person name="Larimer F."/>
            <person name="LiPuma J.J."/>
            <person name="Mahenthiralingam E."/>
            <person name="Malfatti S.A."/>
            <person name="Marx C.J."/>
            <person name="Parnell J.J."/>
            <person name="Ramette A."/>
            <person name="Richardson P."/>
            <person name="Seeger M."/>
            <person name="Smith D."/>
            <person name="Spilker T."/>
            <person name="Sul W.J."/>
            <person name="Tsoi T.V."/>
            <person name="Ulrich L.E."/>
            <person name="Zhulin I.B."/>
            <person name="Tiedje J.M."/>
        </authorList>
    </citation>
    <scope>NUCLEOTIDE SEQUENCE [LARGE SCALE GENOMIC DNA]</scope>
    <source>
        <strain evidence="3 4">LB400</strain>
    </source>
</reference>
<dbReference type="DNASU" id="4010031"/>
<accession>Q13HM1</accession>
<evidence type="ECO:0000313" key="3">
    <source>
        <dbReference type="EMBL" id="ABE36418.1"/>
    </source>
</evidence>
<dbReference type="Pfam" id="PF13577">
    <property type="entry name" value="SnoaL_4"/>
    <property type="match status" value="1"/>
</dbReference>
<dbReference type="Gene3D" id="3.10.450.50">
    <property type="match status" value="1"/>
</dbReference>
<dbReference type="EMBL" id="CP000272">
    <property type="protein sequence ID" value="ABE36418.1"/>
    <property type="molecule type" value="Genomic_DNA"/>
</dbReference>
<dbReference type="STRING" id="266265.Bxe_C0517"/>
<keyword evidence="4" id="KW-1185">Reference proteome</keyword>
<dbReference type="OrthoDB" id="4571298at2"/>
<protein>
    <recommendedName>
        <fullName evidence="2">SnoaL-like domain-containing protein</fullName>
    </recommendedName>
</protein>
<dbReference type="RefSeq" id="WP_011493674.1">
    <property type="nucleotide sequence ID" value="NC_007953.1"/>
</dbReference>
<dbReference type="eggNOG" id="COG5517">
    <property type="taxonomic scope" value="Bacteria"/>
</dbReference>
<dbReference type="SUPFAM" id="SSF54427">
    <property type="entry name" value="NTF2-like"/>
    <property type="match status" value="1"/>
</dbReference>
<feature type="domain" description="SnoaL-like" evidence="2">
    <location>
        <begin position="12"/>
        <end position="141"/>
    </location>
</feature>
<dbReference type="Proteomes" id="UP000001817">
    <property type="component" value="Chromosome 3"/>
</dbReference>